<proteinExistence type="predicted"/>
<evidence type="ECO:0000313" key="1">
    <source>
        <dbReference type="EMBL" id="WAC11214.1"/>
    </source>
</evidence>
<dbReference type="SUPFAM" id="SSF49299">
    <property type="entry name" value="PKD domain"/>
    <property type="match status" value="1"/>
</dbReference>
<dbReference type="KEGG" id="dpf:ON006_26200"/>
<evidence type="ECO:0000313" key="2">
    <source>
        <dbReference type="Proteomes" id="UP001164653"/>
    </source>
</evidence>
<dbReference type="EMBL" id="CP112998">
    <property type="protein sequence ID" value="WAC11214.1"/>
    <property type="molecule type" value="Genomic_DNA"/>
</dbReference>
<accession>A0A9E8NBD7</accession>
<dbReference type="NCBIfam" id="TIGR04131">
    <property type="entry name" value="Bac_Flav_CTERM"/>
    <property type="match status" value="1"/>
</dbReference>
<name>A0A9E8NBD7_9BACT</name>
<dbReference type="InterPro" id="IPR035986">
    <property type="entry name" value="PKD_dom_sf"/>
</dbReference>
<organism evidence="1 2">
    <name type="scientific">Dyadobacter pollutisoli</name>
    <dbReference type="NCBI Taxonomy" id="2910158"/>
    <lineage>
        <taxon>Bacteria</taxon>
        <taxon>Pseudomonadati</taxon>
        <taxon>Bacteroidota</taxon>
        <taxon>Cytophagia</taxon>
        <taxon>Cytophagales</taxon>
        <taxon>Spirosomataceae</taxon>
        <taxon>Dyadobacter</taxon>
    </lineage>
</organism>
<keyword evidence="2" id="KW-1185">Reference proteome</keyword>
<gene>
    <name evidence="1" type="ORF">ON006_26200</name>
</gene>
<reference evidence="1" key="1">
    <citation type="submission" date="2022-11" db="EMBL/GenBank/DDBJ databases">
        <title>Dyadobacter pollutisoli sp. nov., isolated from plastic dumped soil.</title>
        <authorList>
            <person name="Kim J.M."/>
            <person name="Kim K.R."/>
            <person name="Lee J.K."/>
            <person name="Hao L."/>
            <person name="Jeon C.O."/>
        </authorList>
    </citation>
    <scope>NUCLEOTIDE SEQUENCE</scope>
    <source>
        <strain evidence="1">U1</strain>
    </source>
</reference>
<dbReference type="InterPro" id="IPR013783">
    <property type="entry name" value="Ig-like_fold"/>
</dbReference>
<dbReference type="RefSeq" id="WP_244824197.1">
    <property type="nucleotide sequence ID" value="NZ_CP112998.1"/>
</dbReference>
<dbReference type="Pfam" id="PF13585">
    <property type="entry name" value="CHU_C"/>
    <property type="match status" value="1"/>
</dbReference>
<dbReference type="AlphaFoldDB" id="A0A9E8NBD7"/>
<dbReference type="Gene3D" id="2.60.40.10">
    <property type="entry name" value="Immunoglobulins"/>
    <property type="match status" value="1"/>
</dbReference>
<dbReference type="InterPro" id="IPR026341">
    <property type="entry name" value="T9SS_type_B"/>
</dbReference>
<dbReference type="Proteomes" id="UP001164653">
    <property type="component" value="Chromosome"/>
</dbReference>
<protein>
    <submittedName>
        <fullName evidence="1">Gliding motility-associated C-terminal domain-containing protein</fullName>
    </submittedName>
</protein>
<sequence length="646" mass="70501">MNIKLLIAFLLGTFLLFTEDVSGQGFCGNTGGFTVTPSQGCAPLTVTIKNQVVKAENVSYAYNFNRAQTTVPDIKETTQDSSYTYKLPGIYTILQFGSAGGTGFSQCKDVTVRETRAPTANVTVCKSGKVQLDMVLDSISEAYDFIEINWGDGTQVWNWEKGKGSVFHNYTGAGPWPPVKLTGKYTNGQCAQSTNTSTISGSSSQSLASVRIRNVEMLSSGDAKIVYDGIEGIPTEVLIDKGDGQFVSTGKKGQSAGAQAITISGLNPQQIYRFKLSSKDICDDIIESPVVSSLIIKEGSFSLDEIISVAWEHYPNTDQLIEYQLKRDGAVVFTSTDQLSYLDKDVKCGNIYKYEIVAIIENDVRSYSSFINLEPKSSAPGVINTASVTVEEDNTIVTQVEVSGEGLTSTYNLIVERSLLGSADFQQVSPADNQTLLFQDTNVNTSENSYCYRFAYENACKLKSPDYNAPVCSVLLKTNTPEIVWNGNAPFTDAVGSYDLLQMDDKGNIQDAIPKQLGTSHTLDLGSQSAFSFRVKVNSGNGNFTSYSNILNFRSEAIILVPDAFTPNGDAYNERFEVKAYFVSDFKMSVFNRWGEVVFRSENIAEGWNGNIKGEKAPGGYYLYKIEATASSGGNVQKNGSFLLIR</sequence>